<name>A0A8T0NTU3_PANVG</name>
<dbReference type="AlphaFoldDB" id="A0A8T0NTU3"/>
<proteinExistence type="predicted"/>
<accession>A0A8T0NTU3</accession>
<evidence type="ECO:0000313" key="2">
    <source>
        <dbReference type="EMBL" id="KAG2550114.1"/>
    </source>
</evidence>
<feature type="coiled-coil region" evidence="1">
    <location>
        <begin position="64"/>
        <end position="91"/>
    </location>
</feature>
<dbReference type="EMBL" id="CM029053">
    <property type="protein sequence ID" value="KAG2550114.1"/>
    <property type="molecule type" value="Genomic_DNA"/>
</dbReference>
<reference evidence="2" key="1">
    <citation type="submission" date="2020-05" db="EMBL/GenBank/DDBJ databases">
        <title>WGS assembly of Panicum virgatum.</title>
        <authorList>
            <person name="Lovell J.T."/>
            <person name="Jenkins J."/>
            <person name="Shu S."/>
            <person name="Juenger T.E."/>
            <person name="Schmutz J."/>
        </authorList>
    </citation>
    <scope>NUCLEOTIDE SEQUENCE</scope>
    <source>
        <strain evidence="2">AP13</strain>
    </source>
</reference>
<comment type="caution">
    <text evidence="2">The sequence shown here is derived from an EMBL/GenBank/DDBJ whole genome shotgun (WGS) entry which is preliminary data.</text>
</comment>
<dbReference type="Proteomes" id="UP000823388">
    <property type="component" value="Chromosome 9K"/>
</dbReference>
<protein>
    <submittedName>
        <fullName evidence="2">Uncharacterized protein</fullName>
    </submittedName>
</protein>
<keyword evidence="1" id="KW-0175">Coiled coil</keyword>
<evidence type="ECO:0000313" key="3">
    <source>
        <dbReference type="Proteomes" id="UP000823388"/>
    </source>
</evidence>
<organism evidence="2 3">
    <name type="scientific">Panicum virgatum</name>
    <name type="common">Blackwell switchgrass</name>
    <dbReference type="NCBI Taxonomy" id="38727"/>
    <lineage>
        <taxon>Eukaryota</taxon>
        <taxon>Viridiplantae</taxon>
        <taxon>Streptophyta</taxon>
        <taxon>Embryophyta</taxon>
        <taxon>Tracheophyta</taxon>
        <taxon>Spermatophyta</taxon>
        <taxon>Magnoliopsida</taxon>
        <taxon>Liliopsida</taxon>
        <taxon>Poales</taxon>
        <taxon>Poaceae</taxon>
        <taxon>PACMAD clade</taxon>
        <taxon>Panicoideae</taxon>
        <taxon>Panicodae</taxon>
        <taxon>Paniceae</taxon>
        <taxon>Panicinae</taxon>
        <taxon>Panicum</taxon>
        <taxon>Panicum sect. Hiantes</taxon>
    </lineage>
</organism>
<keyword evidence="3" id="KW-1185">Reference proteome</keyword>
<gene>
    <name evidence="2" type="ORF">PVAP13_9KG239313</name>
</gene>
<sequence length="114" mass="12972">MEQQLVAPPEEGEEPKSTTEVLADVLDDSTKKNMFLQNVGIKIGRPRSNVQNVQAQLEVEKLANVELHAKVDDLETRAQEKEQARLRDMEEMHNKQASVEAKLQLILDQQRPVD</sequence>
<evidence type="ECO:0000256" key="1">
    <source>
        <dbReference type="SAM" id="Coils"/>
    </source>
</evidence>